<keyword evidence="2" id="KW-0285">Flavoprotein</keyword>
<dbReference type="GO" id="GO:0006397">
    <property type="term" value="P:mRNA processing"/>
    <property type="evidence" value="ECO:0007669"/>
    <property type="project" value="UniProtKB-KW"/>
</dbReference>
<evidence type="ECO:0000256" key="3">
    <source>
        <dbReference type="ARBA" id="ARBA00022643"/>
    </source>
</evidence>
<evidence type="ECO:0000256" key="9">
    <source>
        <dbReference type="SAM" id="MobiDB-lite"/>
    </source>
</evidence>
<dbReference type="InterPro" id="IPR035587">
    <property type="entry name" value="DUS-like_FMN-bd"/>
</dbReference>
<dbReference type="InterPro" id="IPR018517">
    <property type="entry name" value="tRNA_hU_synthase_CS"/>
</dbReference>
<dbReference type="Proteomes" id="UP001216638">
    <property type="component" value="Chromosome 4"/>
</dbReference>
<feature type="compositionally biased region" description="Basic and acidic residues" evidence="9">
    <location>
        <begin position="64"/>
        <end position="76"/>
    </location>
</feature>
<dbReference type="PANTHER" id="PTHR11082">
    <property type="entry name" value="TRNA-DIHYDROURIDINE SYNTHASE"/>
    <property type="match status" value="1"/>
</dbReference>
<evidence type="ECO:0000313" key="11">
    <source>
        <dbReference type="EMBL" id="WFC96605.1"/>
    </source>
</evidence>
<keyword evidence="3" id="KW-0288">FMN</keyword>
<comment type="cofactor">
    <cofactor evidence="1">
        <name>FMN</name>
        <dbReference type="ChEBI" id="CHEBI:58210"/>
    </cofactor>
</comment>
<evidence type="ECO:0000259" key="10">
    <source>
        <dbReference type="Pfam" id="PF01207"/>
    </source>
</evidence>
<dbReference type="PROSITE" id="PS01136">
    <property type="entry name" value="UPF0034"/>
    <property type="match status" value="1"/>
</dbReference>
<dbReference type="AlphaFoldDB" id="A0AAF0DUJ9"/>
<keyword evidence="12" id="KW-1185">Reference proteome</keyword>
<keyword evidence="5" id="KW-0819">tRNA processing</keyword>
<name>A0AAF0DUJ9_9BASI</name>
<dbReference type="InterPro" id="IPR013785">
    <property type="entry name" value="Aldolase_TIM"/>
</dbReference>
<dbReference type="CDD" id="cd02801">
    <property type="entry name" value="DUS_like_FMN"/>
    <property type="match status" value="1"/>
</dbReference>
<evidence type="ECO:0000256" key="6">
    <source>
        <dbReference type="ARBA" id="ARBA00023002"/>
    </source>
</evidence>
<sequence>MQDDAPWTLAPHQLLSAFPEINICAPMVRYSKLPFRALTARYDTHITTTPMILAAEFSRSQHARDADFSTNDDERGTFTLTPDHGTGSVAAKERPVRVRGALVCQLAASRSGPLADASELISPFVDGVDINCGCPQPWAYEEQIGSYLLRQPETVRDMVRAIKGRLGDGYCVSVKIRVDSDLRNTDTLVRNALHAGASLLSIHGRTRTQPSASHPVDLDKIRFAVDAAQACGLHTSRGTAQGDAWVVADGGAGGRVPTVVNGDIWTRDDARSWRAQTGARGAMSARGLLANPALFSGYAKTPPEAVGAFVERAIVWGLPFSLMHRHLAYMLEDSITTRAESIYFNSLASPASVLDWLEEGGYVSQDKAEEV</sequence>
<organism evidence="11 12">
    <name type="scientific">Malassezia brasiliensis</name>
    <dbReference type="NCBI Taxonomy" id="1821822"/>
    <lineage>
        <taxon>Eukaryota</taxon>
        <taxon>Fungi</taxon>
        <taxon>Dikarya</taxon>
        <taxon>Basidiomycota</taxon>
        <taxon>Ustilaginomycotina</taxon>
        <taxon>Malasseziomycetes</taxon>
        <taxon>Malasseziales</taxon>
        <taxon>Malasseziaceae</taxon>
        <taxon>Malassezia</taxon>
    </lineage>
</organism>
<evidence type="ECO:0000256" key="7">
    <source>
        <dbReference type="ARBA" id="ARBA00048342"/>
    </source>
</evidence>
<keyword evidence="6 11" id="KW-0560">Oxidoreductase</keyword>
<evidence type="ECO:0000256" key="5">
    <source>
        <dbReference type="ARBA" id="ARBA00022694"/>
    </source>
</evidence>
<evidence type="ECO:0000256" key="8">
    <source>
        <dbReference type="ARBA" id="ARBA00049447"/>
    </source>
</evidence>
<comment type="catalytic activity">
    <reaction evidence="7">
        <text>a 5,6-dihydrouridine in mRNA + NAD(+) = a uridine in mRNA + NADH + H(+)</text>
        <dbReference type="Rhea" id="RHEA:69851"/>
        <dbReference type="Rhea" id="RHEA-COMP:14658"/>
        <dbReference type="Rhea" id="RHEA-COMP:17789"/>
        <dbReference type="ChEBI" id="CHEBI:15378"/>
        <dbReference type="ChEBI" id="CHEBI:57540"/>
        <dbReference type="ChEBI" id="CHEBI:57945"/>
        <dbReference type="ChEBI" id="CHEBI:65315"/>
        <dbReference type="ChEBI" id="CHEBI:74443"/>
    </reaction>
    <physiologicalReaction direction="right-to-left" evidence="7">
        <dbReference type="Rhea" id="RHEA:69853"/>
    </physiologicalReaction>
</comment>
<evidence type="ECO:0000256" key="4">
    <source>
        <dbReference type="ARBA" id="ARBA00022664"/>
    </source>
</evidence>
<feature type="domain" description="DUS-like FMN-binding" evidence="10">
    <location>
        <begin position="24"/>
        <end position="222"/>
    </location>
</feature>
<dbReference type="PANTHER" id="PTHR11082:SF31">
    <property type="entry name" value="TRNA-DIHYDROURIDINE(20A_20B) SYNTHASE [NAD(P)+]-LIKE"/>
    <property type="match status" value="1"/>
</dbReference>
<gene>
    <name evidence="11" type="primary">DUS4</name>
    <name evidence="11" type="ORF">MBRA1_003266</name>
</gene>
<feature type="domain" description="DUS-like FMN-binding" evidence="10">
    <location>
        <begin position="256"/>
        <end position="333"/>
    </location>
</feature>
<evidence type="ECO:0000313" key="12">
    <source>
        <dbReference type="Proteomes" id="UP001216638"/>
    </source>
</evidence>
<evidence type="ECO:0000256" key="1">
    <source>
        <dbReference type="ARBA" id="ARBA00001917"/>
    </source>
</evidence>
<dbReference type="Gene3D" id="3.20.20.70">
    <property type="entry name" value="Aldolase class I"/>
    <property type="match status" value="1"/>
</dbReference>
<protein>
    <submittedName>
        <fullName evidence="11">tRNA-dihydrouridine(20a/20b) synthase [NAD(P)(+)]</fullName>
        <ecNumber evidence="11">1.3.1.90</ecNumber>
    </submittedName>
</protein>
<dbReference type="EC" id="1.3.1.90" evidence="11"/>
<keyword evidence="4" id="KW-0507">mRNA processing</keyword>
<dbReference type="EMBL" id="CP119954">
    <property type="protein sequence ID" value="WFC96605.1"/>
    <property type="molecule type" value="Genomic_DNA"/>
</dbReference>
<dbReference type="SUPFAM" id="SSF51395">
    <property type="entry name" value="FMN-linked oxidoreductases"/>
    <property type="match status" value="1"/>
</dbReference>
<dbReference type="GO" id="GO:0050660">
    <property type="term" value="F:flavin adenine dinucleotide binding"/>
    <property type="evidence" value="ECO:0007669"/>
    <property type="project" value="InterPro"/>
</dbReference>
<reference evidence="11" key="1">
    <citation type="submission" date="2023-03" db="EMBL/GenBank/DDBJ databases">
        <title>Mating type loci evolution in Malassezia.</title>
        <authorList>
            <person name="Coelho M.A."/>
        </authorList>
    </citation>
    <scope>NUCLEOTIDE SEQUENCE</scope>
    <source>
        <strain evidence="11">CBS 14135</strain>
    </source>
</reference>
<comment type="catalytic activity">
    <reaction evidence="8">
        <text>a 5,6-dihydrouridine in mRNA + NADP(+) = a uridine in mRNA + NADPH + H(+)</text>
        <dbReference type="Rhea" id="RHEA:69855"/>
        <dbReference type="Rhea" id="RHEA-COMP:14658"/>
        <dbReference type="Rhea" id="RHEA-COMP:17789"/>
        <dbReference type="ChEBI" id="CHEBI:15378"/>
        <dbReference type="ChEBI" id="CHEBI:57783"/>
        <dbReference type="ChEBI" id="CHEBI:58349"/>
        <dbReference type="ChEBI" id="CHEBI:65315"/>
        <dbReference type="ChEBI" id="CHEBI:74443"/>
    </reaction>
    <physiologicalReaction direction="right-to-left" evidence="8">
        <dbReference type="Rhea" id="RHEA:69857"/>
    </physiologicalReaction>
</comment>
<dbReference type="Pfam" id="PF01207">
    <property type="entry name" value="Dus"/>
    <property type="match status" value="2"/>
</dbReference>
<proteinExistence type="predicted"/>
<feature type="region of interest" description="Disordered" evidence="9">
    <location>
        <begin position="64"/>
        <end position="88"/>
    </location>
</feature>
<dbReference type="GO" id="GO:0102266">
    <property type="term" value="F:tRNA-dihydrouridine20a synthase activity"/>
    <property type="evidence" value="ECO:0007669"/>
    <property type="project" value="UniProtKB-EC"/>
</dbReference>
<evidence type="ECO:0000256" key="2">
    <source>
        <dbReference type="ARBA" id="ARBA00022630"/>
    </source>
</evidence>
<accession>A0AAF0DUJ9</accession>